<dbReference type="InterPro" id="IPR023996">
    <property type="entry name" value="TonB-dep_OMP_SusC/RagA"/>
</dbReference>
<evidence type="ECO:0000259" key="13">
    <source>
        <dbReference type="Pfam" id="PF00593"/>
    </source>
</evidence>
<dbReference type="STRING" id="1338011.BD94_0568"/>
<evidence type="ECO:0000256" key="1">
    <source>
        <dbReference type="ARBA" id="ARBA00004571"/>
    </source>
</evidence>
<dbReference type="EMBL" id="CP007547">
    <property type="protein sequence ID" value="AIL44343.1"/>
    <property type="molecule type" value="Genomic_DNA"/>
</dbReference>
<dbReference type="AlphaFoldDB" id="A0A077ECA7"/>
<dbReference type="Gene3D" id="2.170.130.10">
    <property type="entry name" value="TonB-dependent receptor, plug domain"/>
    <property type="match status" value="1"/>
</dbReference>
<dbReference type="KEGG" id="eao:BD94_0568"/>
<evidence type="ECO:0000256" key="6">
    <source>
        <dbReference type="ARBA" id="ARBA00023077"/>
    </source>
</evidence>
<dbReference type="SUPFAM" id="SSF56935">
    <property type="entry name" value="Porins"/>
    <property type="match status" value="1"/>
</dbReference>
<dbReference type="RefSeq" id="WP_024564613.1">
    <property type="nucleotide sequence ID" value="NZ_CP007547.1"/>
</dbReference>
<dbReference type="eggNOG" id="COG4206">
    <property type="taxonomic scope" value="Bacteria"/>
</dbReference>
<dbReference type="InterPro" id="IPR023997">
    <property type="entry name" value="TonB-dep_OMP_SusC/RagA_CS"/>
</dbReference>
<keyword evidence="6 11" id="KW-0798">TonB box</keyword>
<reference evidence="15" key="1">
    <citation type="journal article" date="2013" name="Lancet">
        <title>First case of E anophelis outbreak in an intensive-care unit.</title>
        <authorList>
            <person name="Teo J."/>
            <person name="Tan S.Y."/>
            <person name="Tay M."/>
            <person name="Ding Y."/>
            <person name="Kjelleberg S."/>
            <person name="Givskov M."/>
            <person name="Lin R.T."/>
            <person name="Yang L."/>
        </authorList>
    </citation>
    <scope>NUCLEOTIDE SEQUENCE [LARGE SCALE GENOMIC DNA]</scope>
    <source>
        <strain evidence="15">NUHP1</strain>
    </source>
</reference>
<evidence type="ECO:0000256" key="7">
    <source>
        <dbReference type="ARBA" id="ARBA00023136"/>
    </source>
</evidence>
<evidence type="ECO:0000256" key="5">
    <source>
        <dbReference type="ARBA" id="ARBA00022729"/>
    </source>
</evidence>
<evidence type="ECO:0000256" key="12">
    <source>
        <dbReference type="SAM" id="SignalP"/>
    </source>
</evidence>
<gene>
    <name evidence="15" type="ORF">BD94_0568</name>
</gene>
<dbReference type="GO" id="GO:0015344">
    <property type="term" value="F:siderophore uptake transmembrane transporter activity"/>
    <property type="evidence" value="ECO:0007669"/>
    <property type="project" value="TreeGrafter"/>
</dbReference>
<keyword evidence="8 15" id="KW-0675">Receptor</keyword>
<evidence type="ECO:0000256" key="9">
    <source>
        <dbReference type="ARBA" id="ARBA00023237"/>
    </source>
</evidence>
<keyword evidence="7 10" id="KW-0472">Membrane</keyword>
<evidence type="ECO:0000256" key="10">
    <source>
        <dbReference type="PROSITE-ProRule" id="PRU01360"/>
    </source>
</evidence>
<proteinExistence type="inferred from homology"/>
<accession>A0A077ECA7</accession>
<dbReference type="InterPro" id="IPR036942">
    <property type="entry name" value="Beta-barrel_TonB_sf"/>
</dbReference>
<keyword evidence="5 12" id="KW-0732">Signal</keyword>
<evidence type="ECO:0000256" key="4">
    <source>
        <dbReference type="ARBA" id="ARBA00022692"/>
    </source>
</evidence>
<keyword evidence="9 10" id="KW-0998">Cell outer membrane</keyword>
<dbReference type="NCBIfam" id="TIGR04057">
    <property type="entry name" value="SusC_RagA_signa"/>
    <property type="match status" value="1"/>
</dbReference>
<dbReference type="GO" id="GO:0009279">
    <property type="term" value="C:cell outer membrane"/>
    <property type="evidence" value="ECO:0007669"/>
    <property type="project" value="UniProtKB-SubCell"/>
</dbReference>
<evidence type="ECO:0000256" key="11">
    <source>
        <dbReference type="RuleBase" id="RU003357"/>
    </source>
</evidence>
<dbReference type="PANTHER" id="PTHR30069">
    <property type="entry name" value="TONB-DEPENDENT OUTER MEMBRANE RECEPTOR"/>
    <property type="match status" value="1"/>
</dbReference>
<feature type="chain" id="PRO_5001717632" evidence="12">
    <location>
        <begin position="23"/>
        <end position="1009"/>
    </location>
</feature>
<feature type="domain" description="TonB-dependent receptor-like beta-barrel" evidence="13">
    <location>
        <begin position="380"/>
        <end position="753"/>
    </location>
</feature>
<reference evidence="15" key="2">
    <citation type="journal article" date="2015" name="Genome Biol. Evol.">
        <title>Complete Genome Sequence and Transcriptomic Analysis of the Novel Pathogen Elizabethkingia anophelis in Response to Oxidative Stress.</title>
        <authorList>
            <person name="Li Y."/>
            <person name="Liu Y."/>
            <person name="Chew S.C."/>
            <person name="Tay M."/>
            <person name="Salido M.M."/>
            <person name="Teo J."/>
            <person name="Lauro F.M."/>
            <person name="Givskov M."/>
            <person name="Yang L."/>
        </authorList>
    </citation>
    <scope>NUCLEOTIDE SEQUENCE</scope>
    <source>
        <strain evidence="15">NUHP1</strain>
    </source>
</reference>
<evidence type="ECO:0000313" key="16">
    <source>
        <dbReference type="Proteomes" id="UP000028933"/>
    </source>
</evidence>
<keyword evidence="4 10" id="KW-0812">Transmembrane</keyword>
<dbReference type="NCBIfam" id="TIGR04056">
    <property type="entry name" value="OMP_RagA_SusC"/>
    <property type="match status" value="1"/>
</dbReference>
<dbReference type="PROSITE" id="PS52016">
    <property type="entry name" value="TONB_DEPENDENT_REC_3"/>
    <property type="match status" value="1"/>
</dbReference>
<evidence type="ECO:0000256" key="8">
    <source>
        <dbReference type="ARBA" id="ARBA00023170"/>
    </source>
</evidence>
<name>A0A077ECA7_9FLAO</name>
<protein>
    <submittedName>
        <fullName evidence="15">TonB-dependent receptor</fullName>
    </submittedName>
</protein>
<dbReference type="PANTHER" id="PTHR30069:SF29">
    <property type="entry name" value="HEMOGLOBIN AND HEMOGLOBIN-HAPTOGLOBIN-BINDING PROTEIN 1-RELATED"/>
    <property type="match status" value="1"/>
</dbReference>
<sequence>MKKLTNSVLVVVLSSSFVFVNAQKKQDSTKTKDIEGVVVTALGIKREKKALGYSTQEVKAEDLARNPVTNFTAGLSGKVSGLQVKGVGNFAGSVDVVLRGYRSILGQNSPLYVIDGVPIINANNNTSGQLNGSPGYDFGNTVSDINPNDIADINVLKGAAATALYGSRAQNGAIIITTKKGKKSNNIGIEYNSSIAVSAIDKSTFVTYQKEYGQGQGYVYGFAGDKRFENYNGERMAPTQVDASYGAKFDPNLLVWQYGAFIPGSRTFGQKTPWVAAKHDPSYFFQTGAMYTNDISLSQGNDKGTFRLSYQNQNGTDVLPNSKLNKNTVNGSATYKFTDKLNATFNATYVSQQVTGRNNTGYSGNLISGFRQWWPVNVDIYDQRDFYNMSQSNYSWNITNGNNITPQYWNNPYFQRYQNFSYDTRERFAGNFSLSYDIDKHINLLARVGTDGYTTRMEDRKAIGSIPSLMGFGRTNATQPSGFAVMNIKQRETNYDFIATYKNDFANEISLTGLIGTNLNVRDFYSNSQSTSGGLLIPGVYTVANSASIAAIPETIDTTKRIIGVFAQASLGYKGTYYLEGTVRRDQSSALPTANSAYWYYSGSGSLVFSNWSFLKGGILSFGKLRASYAIVGSDTGANQLLNQYYATTSFNNLPVYYYTRDASNPNLKPEESKQTEFGLNMKFLKNRIGIDVAWFKNDSYNQILALPYSNATGTSTQVKNVGNLRTKGWEISLDITPIKTENFKWDINANWSNPYTNVTSLADGVENITMGNYQGGVTINASLQDPYGTIKGKDFVYTNGQRTVGSNGKYVLTSTTNNVIGNIQAKWFGGITNTFTYKSFSVGFQIDVRQGGNVFSLDQYYGQTTGLYPESVGVNDLGNPIRNTIANGGGIILPGVLANGTPNNIRLDTSANGYLGYSNMPNSVFVYDASFVKLRQASISYSLPKKMLENTFIQGVTFSAIGNNLWIIKKHVPYADPEAGLSSGNSQGFQSGVMPATRVFSFNVKVNF</sequence>
<evidence type="ECO:0000313" key="15">
    <source>
        <dbReference type="EMBL" id="AIL44343.1"/>
    </source>
</evidence>
<dbReference type="Gene3D" id="2.40.170.20">
    <property type="entry name" value="TonB-dependent receptor, beta-barrel domain"/>
    <property type="match status" value="1"/>
</dbReference>
<dbReference type="InterPro" id="IPR037066">
    <property type="entry name" value="Plug_dom_sf"/>
</dbReference>
<feature type="domain" description="TonB-dependent receptor plug" evidence="14">
    <location>
        <begin position="49"/>
        <end position="173"/>
    </location>
</feature>
<feature type="signal peptide" evidence="12">
    <location>
        <begin position="1"/>
        <end position="22"/>
    </location>
</feature>
<evidence type="ECO:0000256" key="3">
    <source>
        <dbReference type="ARBA" id="ARBA00022452"/>
    </source>
</evidence>
<evidence type="ECO:0000259" key="14">
    <source>
        <dbReference type="Pfam" id="PF07715"/>
    </source>
</evidence>
<dbReference type="HOGENOM" id="CLU_004317_2_1_10"/>
<dbReference type="Pfam" id="PF07715">
    <property type="entry name" value="Plug"/>
    <property type="match status" value="1"/>
</dbReference>
<organism evidence="15 16">
    <name type="scientific">Elizabethkingia anophelis NUHP1</name>
    <dbReference type="NCBI Taxonomy" id="1338011"/>
    <lineage>
        <taxon>Bacteria</taxon>
        <taxon>Pseudomonadati</taxon>
        <taxon>Bacteroidota</taxon>
        <taxon>Flavobacteriia</taxon>
        <taxon>Flavobacteriales</taxon>
        <taxon>Weeksellaceae</taxon>
        <taxon>Elizabethkingia</taxon>
    </lineage>
</organism>
<dbReference type="InterPro" id="IPR000531">
    <property type="entry name" value="Beta-barrel_TonB"/>
</dbReference>
<dbReference type="Pfam" id="PF00593">
    <property type="entry name" value="TonB_dep_Rec_b-barrel"/>
    <property type="match status" value="1"/>
</dbReference>
<comment type="similarity">
    <text evidence="10 11">Belongs to the TonB-dependent receptor family.</text>
</comment>
<dbReference type="GO" id="GO:0044718">
    <property type="term" value="P:siderophore transmembrane transport"/>
    <property type="evidence" value="ECO:0007669"/>
    <property type="project" value="TreeGrafter"/>
</dbReference>
<dbReference type="InterPro" id="IPR012910">
    <property type="entry name" value="Plug_dom"/>
</dbReference>
<keyword evidence="2 10" id="KW-0813">Transport</keyword>
<keyword evidence="3 10" id="KW-1134">Transmembrane beta strand</keyword>
<dbReference type="InterPro" id="IPR039426">
    <property type="entry name" value="TonB-dep_rcpt-like"/>
</dbReference>
<evidence type="ECO:0000256" key="2">
    <source>
        <dbReference type="ARBA" id="ARBA00022448"/>
    </source>
</evidence>
<dbReference type="Proteomes" id="UP000028933">
    <property type="component" value="Chromosome"/>
</dbReference>
<comment type="subcellular location">
    <subcellularLocation>
        <location evidence="1 10">Cell outer membrane</location>
        <topology evidence="1 10">Multi-pass membrane protein</topology>
    </subcellularLocation>
</comment>